<evidence type="ECO:0000256" key="8">
    <source>
        <dbReference type="ARBA" id="ARBA00023136"/>
    </source>
</evidence>
<gene>
    <name evidence="13" type="ORF">XAT740_LOCUS4692</name>
</gene>
<dbReference type="GO" id="GO:0005886">
    <property type="term" value="C:plasma membrane"/>
    <property type="evidence" value="ECO:0007669"/>
    <property type="project" value="TreeGrafter"/>
</dbReference>
<evidence type="ECO:0000256" key="2">
    <source>
        <dbReference type="ARBA" id="ARBA00022448"/>
    </source>
</evidence>
<proteinExistence type="inferred from homology"/>
<keyword evidence="5 12" id="KW-1133">Transmembrane helix</keyword>
<name>A0A813V3U1_ADIRI</name>
<keyword evidence="14" id="KW-1185">Reference proteome</keyword>
<dbReference type="Proteomes" id="UP000663828">
    <property type="component" value="Unassembled WGS sequence"/>
</dbReference>
<evidence type="ECO:0000256" key="1">
    <source>
        <dbReference type="ARBA" id="ARBA00004141"/>
    </source>
</evidence>
<dbReference type="EMBL" id="CAJNOR010000195">
    <property type="protein sequence ID" value="CAF0835640.1"/>
    <property type="molecule type" value="Genomic_DNA"/>
</dbReference>
<keyword evidence="3 11" id="KW-0894">Sodium channel</keyword>
<dbReference type="GO" id="GO:0015280">
    <property type="term" value="F:ligand-gated sodium channel activity"/>
    <property type="evidence" value="ECO:0007669"/>
    <property type="project" value="TreeGrafter"/>
</dbReference>
<keyword evidence="9 11" id="KW-0739">Sodium transport</keyword>
<comment type="subcellular location">
    <subcellularLocation>
        <location evidence="1">Membrane</location>
        <topology evidence="1">Multi-pass membrane protein</topology>
    </subcellularLocation>
</comment>
<dbReference type="Gene3D" id="1.10.287.770">
    <property type="entry name" value="YojJ-like"/>
    <property type="match status" value="1"/>
</dbReference>
<keyword evidence="10 11" id="KW-0407">Ion channel</keyword>
<evidence type="ECO:0000256" key="11">
    <source>
        <dbReference type="RuleBase" id="RU000679"/>
    </source>
</evidence>
<keyword evidence="4 11" id="KW-0812">Transmembrane</keyword>
<evidence type="ECO:0000256" key="12">
    <source>
        <dbReference type="SAM" id="Phobius"/>
    </source>
</evidence>
<dbReference type="PRINTS" id="PR01078">
    <property type="entry name" value="AMINACHANNEL"/>
</dbReference>
<keyword evidence="8 12" id="KW-0472">Membrane</keyword>
<dbReference type="Pfam" id="PF00858">
    <property type="entry name" value="ASC"/>
    <property type="match status" value="1"/>
</dbReference>
<evidence type="ECO:0000256" key="4">
    <source>
        <dbReference type="ARBA" id="ARBA00022692"/>
    </source>
</evidence>
<organism evidence="13 14">
    <name type="scientific">Adineta ricciae</name>
    <name type="common">Rotifer</name>
    <dbReference type="NCBI Taxonomy" id="249248"/>
    <lineage>
        <taxon>Eukaryota</taxon>
        <taxon>Metazoa</taxon>
        <taxon>Spiralia</taxon>
        <taxon>Gnathifera</taxon>
        <taxon>Rotifera</taxon>
        <taxon>Eurotatoria</taxon>
        <taxon>Bdelloidea</taxon>
        <taxon>Adinetida</taxon>
        <taxon>Adinetidae</taxon>
        <taxon>Adineta</taxon>
    </lineage>
</organism>
<comment type="caution">
    <text evidence="13">The sequence shown here is derived from an EMBL/GenBank/DDBJ whole genome shotgun (WGS) entry which is preliminary data.</text>
</comment>
<keyword evidence="7 11" id="KW-0406">Ion transport</keyword>
<dbReference type="AlphaFoldDB" id="A0A813V3U1"/>
<keyword evidence="6" id="KW-0915">Sodium</keyword>
<evidence type="ECO:0000313" key="14">
    <source>
        <dbReference type="Proteomes" id="UP000663828"/>
    </source>
</evidence>
<evidence type="ECO:0000256" key="10">
    <source>
        <dbReference type="ARBA" id="ARBA00023303"/>
    </source>
</evidence>
<evidence type="ECO:0000256" key="3">
    <source>
        <dbReference type="ARBA" id="ARBA00022461"/>
    </source>
</evidence>
<dbReference type="PANTHER" id="PTHR11690">
    <property type="entry name" value="AMILORIDE-SENSITIVE SODIUM CHANNEL-RELATED"/>
    <property type="match status" value="1"/>
</dbReference>
<dbReference type="PROSITE" id="PS51257">
    <property type="entry name" value="PROKAR_LIPOPROTEIN"/>
    <property type="match status" value="1"/>
</dbReference>
<comment type="similarity">
    <text evidence="11">Belongs to the amiloride-sensitive sodium channel (TC 1.A.6) family.</text>
</comment>
<evidence type="ECO:0000256" key="6">
    <source>
        <dbReference type="ARBA" id="ARBA00023053"/>
    </source>
</evidence>
<evidence type="ECO:0000313" key="13">
    <source>
        <dbReference type="EMBL" id="CAF0835640.1"/>
    </source>
</evidence>
<dbReference type="PANTHER" id="PTHR11690:SF248">
    <property type="entry name" value="PICKPOCKET 17, ISOFORM A"/>
    <property type="match status" value="1"/>
</dbReference>
<evidence type="ECO:0000256" key="5">
    <source>
        <dbReference type="ARBA" id="ARBA00022989"/>
    </source>
</evidence>
<reference evidence="13" key="1">
    <citation type="submission" date="2021-02" db="EMBL/GenBank/DDBJ databases">
        <authorList>
            <person name="Nowell W R."/>
        </authorList>
    </citation>
    <scope>NUCLEOTIDE SEQUENCE</scope>
</reference>
<keyword evidence="2 11" id="KW-0813">Transport</keyword>
<dbReference type="InterPro" id="IPR001873">
    <property type="entry name" value="ENaC"/>
</dbReference>
<evidence type="ECO:0000256" key="9">
    <source>
        <dbReference type="ARBA" id="ARBA00023201"/>
    </source>
</evidence>
<accession>A0A813V3U1</accession>
<dbReference type="Gene3D" id="2.60.470.10">
    <property type="entry name" value="Acid-sensing ion channels like domains"/>
    <property type="match status" value="1"/>
</dbReference>
<evidence type="ECO:0000256" key="7">
    <source>
        <dbReference type="ARBA" id="ARBA00023065"/>
    </source>
</evidence>
<feature type="transmembrane region" description="Helical" evidence="12">
    <location>
        <begin position="12"/>
        <end position="34"/>
    </location>
</feature>
<sequence>MVRIQATLIVRYAIGTTAFGVMSYFIISCVRLYFCKSSAQLETLTLPSLSSYLLAYPTQTRVSIQLNRSQLFPAVTICSGNPVRFDKFFVPVTAYIRAKNLSASPPTITSDDIRHGAFNYIVDLMNNNQTKQVLSYGFQLKDILLDCTYNGYDCRSVWVESISPTLGNCYTFNQQTIDKTAKLFQINYVSGETQTLHNGLIMTFYVNIELYLPLFEYGLGLTGILHHPDEQPLIRYAGKRFSPGFEHTLVYEKSVSSYLGSPYSSCTKEVRDDMKALYHFFDNNTDYAYSETVCLELCQQAFMYEQCGCIYPVYFFLNQLIFDGQLRRVRICTPWTAEYMCTIQARNHIANDPDLQVRRCPHCQSQCTIYKYSSELSALKGPGDAEKDYYRRMILANSTIPVKPDFAVNSSYYLDQNYLKLSIVPLSPYETVYEEKATYIWSAFISDIGGQSGLWLGLSVLSVLEVIEFLYKKAYAMKARRKTTSSVQAFEMETQSVSGPK</sequence>
<protein>
    <submittedName>
        <fullName evidence="13">Uncharacterized protein</fullName>
    </submittedName>
</protein>